<protein>
    <submittedName>
        <fullName evidence="1">Uncharacterized protein</fullName>
    </submittedName>
</protein>
<sequence>MSASVPNPNTQLLYNVTLQRLGQTPLEYLQQSQNTRVIQDLEVDSREAPKACPLQPFVQGEIENRMSMFGIGTRACCPAHHARSLWWTEGQSCAGPSSMATTHVSLKTYEGGVLVITHNVRIRLNHPPLIDLFWSMMMMYDPDVIVLKFLRAREWNAAA</sequence>
<evidence type="ECO:0000313" key="2">
    <source>
        <dbReference type="Proteomes" id="UP001060170"/>
    </source>
</evidence>
<reference evidence="2" key="1">
    <citation type="journal article" date="2018" name="BMC Genomics">
        <title>Genomic insights into host adaptation between the wheat stripe rust pathogen (Puccinia striiformis f. sp. tritici) and the barley stripe rust pathogen (Puccinia striiformis f. sp. hordei).</title>
        <authorList>
            <person name="Xia C."/>
            <person name="Wang M."/>
            <person name="Yin C."/>
            <person name="Cornejo O.E."/>
            <person name="Hulbert S.H."/>
            <person name="Chen X."/>
        </authorList>
    </citation>
    <scope>NUCLEOTIDE SEQUENCE [LARGE SCALE GENOMIC DNA]</scope>
    <source>
        <strain evidence="2">93-210</strain>
    </source>
</reference>
<evidence type="ECO:0000313" key="1">
    <source>
        <dbReference type="EMBL" id="KAI7962252.1"/>
    </source>
</evidence>
<dbReference type="EMBL" id="CM045865">
    <property type="protein sequence ID" value="KAI7962252.1"/>
    <property type="molecule type" value="Genomic_DNA"/>
</dbReference>
<dbReference type="Proteomes" id="UP001060170">
    <property type="component" value="Chromosome 1"/>
</dbReference>
<organism evidence="1 2">
    <name type="scientific">Puccinia striiformis f. sp. tritici</name>
    <dbReference type="NCBI Taxonomy" id="168172"/>
    <lineage>
        <taxon>Eukaryota</taxon>
        <taxon>Fungi</taxon>
        <taxon>Dikarya</taxon>
        <taxon>Basidiomycota</taxon>
        <taxon>Pucciniomycotina</taxon>
        <taxon>Pucciniomycetes</taxon>
        <taxon>Pucciniales</taxon>
        <taxon>Pucciniaceae</taxon>
        <taxon>Puccinia</taxon>
    </lineage>
</organism>
<keyword evidence="2" id="KW-1185">Reference proteome</keyword>
<reference evidence="1 2" key="3">
    <citation type="journal article" date="2022" name="Microbiol. Spectr.">
        <title>Folding features and dynamics of 3D genome architecture in plant fungal pathogens.</title>
        <authorList>
            <person name="Xia C."/>
        </authorList>
    </citation>
    <scope>NUCLEOTIDE SEQUENCE [LARGE SCALE GENOMIC DNA]</scope>
    <source>
        <strain evidence="1 2">93-210</strain>
    </source>
</reference>
<reference evidence="2" key="2">
    <citation type="journal article" date="2018" name="Mol. Plant Microbe Interact.">
        <title>Genome sequence resources for the wheat stripe rust pathogen (Puccinia striiformis f. sp. tritici) and the barley stripe rust pathogen (Puccinia striiformis f. sp. hordei).</title>
        <authorList>
            <person name="Xia C."/>
            <person name="Wang M."/>
            <person name="Yin C."/>
            <person name="Cornejo O.E."/>
            <person name="Hulbert S.H."/>
            <person name="Chen X."/>
        </authorList>
    </citation>
    <scope>NUCLEOTIDE SEQUENCE [LARGE SCALE GENOMIC DNA]</scope>
    <source>
        <strain evidence="2">93-210</strain>
    </source>
</reference>
<name>A0ACC0EXV2_9BASI</name>
<gene>
    <name evidence="1" type="ORF">MJO28_000346</name>
</gene>
<proteinExistence type="predicted"/>
<comment type="caution">
    <text evidence="1">The sequence shown here is derived from an EMBL/GenBank/DDBJ whole genome shotgun (WGS) entry which is preliminary data.</text>
</comment>
<accession>A0ACC0EXV2</accession>